<dbReference type="OrthoDB" id="9805905at2"/>
<evidence type="ECO:0000256" key="5">
    <source>
        <dbReference type="ARBA" id="ARBA00022842"/>
    </source>
</evidence>
<dbReference type="GO" id="GO:0016818">
    <property type="term" value="F:hydrolase activity, acting on acid anhydrides, in phosphorus-containing anhydrides"/>
    <property type="evidence" value="ECO:0007669"/>
    <property type="project" value="InterPro"/>
</dbReference>
<evidence type="ECO:0000256" key="1">
    <source>
        <dbReference type="ARBA" id="ARBA00001936"/>
    </source>
</evidence>
<comment type="cofactor">
    <cofactor evidence="2">
        <name>Mg(2+)</name>
        <dbReference type="ChEBI" id="CHEBI:18420"/>
    </cofactor>
</comment>
<feature type="domain" description="Nudix hydrolase" evidence="7">
    <location>
        <begin position="9"/>
        <end position="196"/>
    </location>
</feature>
<keyword evidence="3" id="KW-0479">Metal-binding</keyword>
<evidence type="ECO:0000313" key="9">
    <source>
        <dbReference type="Proteomes" id="UP000048949"/>
    </source>
</evidence>
<dbReference type="EMBL" id="CVQV01000003">
    <property type="protein sequence ID" value="CRK74475.1"/>
    <property type="molecule type" value="Genomic_DNA"/>
</dbReference>
<accession>A0A0U1NIG5</accession>
<keyword evidence="5" id="KW-0460">Magnesium</keyword>
<name>A0A0U1NIG5_9RHOB</name>
<proteinExistence type="predicted"/>
<gene>
    <name evidence="8" type="ORF">NIG5292_00506</name>
</gene>
<reference evidence="8 9" key="1">
    <citation type="submission" date="2015-04" db="EMBL/GenBank/DDBJ databases">
        <authorList>
            <person name="Syromyatnikov M.Y."/>
            <person name="Popov V.N."/>
        </authorList>
    </citation>
    <scope>NUCLEOTIDE SEQUENCE [LARGE SCALE GENOMIC DNA]</scope>
    <source>
        <strain evidence="8 9">CECT 5292</strain>
    </source>
</reference>
<dbReference type="InterPro" id="IPR000086">
    <property type="entry name" value="NUDIX_hydrolase_dom"/>
</dbReference>
<dbReference type="PROSITE" id="PS51462">
    <property type="entry name" value="NUDIX"/>
    <property type="match status" value="1"/>
</dbReference>
<dbReference type="SUPFAM" id="SSF55811">
    <property type="entry name" value="Nudix"/>
    <property type="match status" value="1"/>
</dbReference>
<dbReference type="GO" id="GO:0046872">
    <property type="term" value="F:metal ion binding"/>
    <property type="evidence" value="ECO:0007669"/>
    <property type="project" value="UniProtKB-KW"/>
</dbReference>
<sequence length="228" mass="25047">MSGSPSNTPIKDAASIILLRQTDDGQAVLMGQRGAAAAFMPSKFVFPGGAVDKDDYDVEVAQQGQITGARDASDVPPPALAAAAIRELWEETGQILGSVGTWPTDHPPEGWASYAQTGHVPNGTDLRFIFRAITPQGRPRRFDARFFVANADALGTDPDFFDRAQDELSHLRWVPLAEARQLDLPFVTDVVLAEVQRFVTRKVWPAYPMFMDNTDDRNIVRPLIDPIT</sequence>
<dbReference type="Gene3D" id="3.90.79.10">
    <property type="entry name" value="Nucleoside Triphosphate Pyrophosphohydrolase"/>
    <property type="match status" value="1"/>
</dbReference>
<dbReference type="InterPro" id="IPR039121">
    <property type="entry name" value="NUDT19"/>
</dbReference>
<organism evidence="8 9">
    <name type="scientific">Nereida ignava</name>
    <dbReference type="NCBI Taxonomy" id="282199"/>
    <lineage>
        <taxon>Bacteria</taxon>
        <taxon>Pseudomonadati</taxon>
        <taxon>Pseudomonadota</taxon>
        <taxon>Alphaproteobacteria</taxon>
        <taxon>Rhodobacterales</taxon>
        <taxon>Roseobacteraceae</taxon>
        <taxon>Nereida</taxon>
    </lineage>
</organism>
<evidence type="ECO:0000256" key="2">
    <source>
        <dbReference type="ARBA" id="ARBA00001946"/>
    </source>
</evidence>
<dbReference type="AlphaFoldDB" id="A0A0U1NIG5"/>
<dbReference type="PANTHER" id="PTHR12318:SF0">
    <property type="entry name" value="ACYL-COENZYME A DIPHOSPHATASE NUDT19"/>
    <property type="match status" value="1"/>
</dbReference>
<keyword evidence="4" id="KW-0378">Hydrolase</keyword>
<evidence type="ECO:0000256" key="3">
    <source>
        <dbReference type="ARBA" id="ARBA00022723"/>
    </source>
</evidence>
<dbReference type="InterPro" id="IPR015797">
    <property type="entry name" value="NUDIX_hydrolase-like_dom_sf"/>
</dbReference>
<dbReference type="STRING" id="282199.GCA_001049735_00506"/>
<dbReference type="Proteomes" id="UP000048949">
    <property type="component" value="Unassembled WGS sequence"/>
</dbReference>
<evidence type="ECO:0000313" key="8">
    <source>
        <dbReference type="EMBL" id="CRK74475.1"/>
    </source>
</evidence>
<keyword evidence="9" id="KW-1185">Reference proteome</keyword>
<evidence type="ECO:0000259" key="7">
    <source>
        <dbReference type="PROSITE" id="PS51462"/>
    </source>
</evidence>
<protein>
    <submittedName>
        <fullName evidence="8">NUDIX domain protein</fullName>
    </submittedName>
</protein>
<keyword evidence="6" id="KW-0464">Manganese</keyword>
<dbReference type="PANTHER" id="PTHR12318">
    <property type="entry name" value="TESTOSTERONE-REGULATED PROTEIN RP2"/>
    <property type="match status" value="1"/>
</dbReference>
<dbReference type="CDD" id="cd18870">
    <property type="entry name" value="NUDIX_AcylCoAdiphos_Nudt19"/>
    <property type="match status" value="1"/>
</dbReference>
<comment type="cofactor">
    <cofactor evidence="1">
        <name>Mn(2+)</name>
        <dbReference type="ChEBI" id="CHEBI:29035"/>
    </cofactor>
</comment>
<evidence type="ECO:0000256" key="6">
    <source>
        <dbReference type="ARBA" id="ARBA00023211"/>
    </source>
</evidence>
<dbReference type="RefSeq" id="WP_048597781.1">
    <property type="nucleotide sequence ID" value="NZ_CBFHGK010000001.1"/>
</dbReference>
<evidence type="ECO:0000256" key="4">
    <source>
        <dbReference type="ARBA" id="ARBA00022801"/>
    </source>
</evidence>